<proteinExistence type="predicted"/>
<sequence>MSSKSFSQHYHNDLINKSAIITFPITRTYNTYVQIQVKPTESVNITYVSLKYFALFSVLIILH</sequence>
<keyword evidence="2" id="KW-1185">Reference proteome</keyword>
<organism evidence="1 2">
    <name type="scientific">Trichinella pseudospiralis</name>
    <name type="common">Parasitic roundworm</name>
    <dbReference type="NCBI Taxonomy" id="6337"/>
    <lineage>
        <taxon>Eukaryota</taxon>
        <taxon>Metazoa</taxon>
        <taxon>Ecdysozoa</taxon>
        <taxon>Nematoda</taxon>
        <taxon>Enoplea</taxon>
        <taxon>Dorylaimia</taxon>
        <taxon>Trichinellida</taxon>
        <taxon>Trichinellidae</taxon>
        <taxon>Trichinella</taxon>
    </lineage>
</organism>
<evidence type="ECO:0000313" key="1">
    <source>
        <dbReference type="EMBL" id="KRZ32706.1"/>
    </source>
</evidence>
<dbReference type="Proteomes" id="UP000054805">
    <property type="component" value="Unassembled WGS sequence"/>
</dbReference>
<name>A0A0V1JCJ4_TRIPS</name>
<dbReference type="EMBL" id="JYDS01000014">
    <property type="protein sequence ID" value="KRZ32706.1"/>
    <property type="molecule type" value="Genomic_DNA"/>
</dbReference>
<protein>
    <submittedName>
        <fullName evidence="1">Uncharacterized protein</fullName>
    </submittedName>
</protein>
<evidence type="ECO:0000313" key="2">
    <source>
        <dbReference type="Proteomes" id="UP000054805"/>
    </source>
</evidence>
<gene>
    <name evidence="1" type="ORF">T4B_14744</name>
</gene>
<comment type="caution">
    <text evidence="1">The sequence shown here is derived from an EMBL/GenBank/DDBJ whole genome shotgun (WGS) entry which is preliminary data.</text>
</comment>
<dbReference type="AlphaFoldDB" id="A0A0V1JCJ4"/>
<reference evidence="1 2" key="1">
    <citation type="submission" date="2015-01" db="EMBL/GenBank/DDBJ databases">
        <title>Evolution of Trichinella species and genotypes.</title>
        <authorList>
            <person name="Korhonen P.K."/>
            <person name="Edoardo P."/>
            <person name="Giuseppe L.R."/>
            <person name="Gasser R.B."/>
        </authorList>
    </citation>
    <scope>NUCLEOTIDE SEQUENCE [LARGE SCALE GENOMIC DNA]</scope>
    <source>
        <strain evidence="1">ISS588</strain>
    </source>
</reference>
<accession>A0A0V1JCJ4</accession>